<keyword evidence="3" id="KW-1185">Reference proteome</keyword>
<evidence type="ECO:0000313" key="2">
    <source>
        <dbReference type="EMBL" id="QNM15489.1"/>
    </source>
</evidence>
<proteinExistence type="predicted"/>
<dbReference type="RefSeq" id="WP_187422955.1">
    <property type="nucleotide sequence ID" value="NZ_CP060637.1"/>
</dbReference>
<dbReference type="AlphaFoldDB" id="A0A7G9GXF7"/>
<dbReference type="PANTHER" id="PTHR13696:SF99">
    <property type="entry name" value="COBYRINIC ACID AC-DIAMIDE SYNTHASE"/>
    <property type="match status" value="1"/>
</dbReference>
<evidence type="ECO:0000259" key="1">
    <source>
        <dbReference type="Pfam" id="PF13614"/>
    </source>
</evidence>
<dbReference type="SUPFAM" id="SSF52540">
    <property type="entry name" value="P-loop containing nucleoside triphosphate hydrolases"/>
    <property type="match status" value="1"/>
</dbReference>
<dbReference type="Gene3D" id="3.40.50.300">
    <property type="entry name" value="P-loop containing nucleotide triphosphate hydrolases"/>
    <property type="match status" value="1"/>
</dbReference>
<dbReference type="KEGG" id="fho:H9Q81_01220"/>
<dbReference type="EMBL" id="CP060637">
    <property type="protein sequence ID" value="QNM15489.1"/>
    <property type="molecule type" value="Genomic_DNA"/>
</dbReference>
<dbReference type="Pfam" id="PF13614">
    <property type="entry name" value="AAA_31"/>
    <property type="match status" value="1"/>
</dbReference>
<evidence type="ECO:0000313" key="3">
    <source>
        <dbReference type="Proteomes" id="UP000515913"/>
    </source>
</evidence>
<reference evidence="2 3" key="1">
    <citation type="submission" date="2020-08" db="EMBL/GenBank/DDBJ databases">
        <authorList>
            <person name="Liu C."/>
            <person name="Sun Q."/>
        </authorList>
    </citation>
    <scope>NUCLEOTIDE SEQUENCE [LARGE SCALE GENOMIC DNA]</scope>
    <source>
        <strain evidence="2 3">NSJ-57</strain>
    </source>
</reference>
<dbReference type="InterPro" id="IPR050678">
    <property type="entry name" value="DNA_Partitioning_ATPase"/>
</dbReference>
<name>A0A7G9GXF7_9FUSO</name>
<organism evidence="2 3">
    <name type="scientific">Fusobacterium hominis</name>
    <dbReference type="NCBI Taxonomy" id="2764326"/>
    <lineage>
        <taxon>Bacteria</taxon>
        <taxon>Fusobacteriati</taxon>
        <taxon>Fusobacteriota</taxon>
        <taxon>Fusobacteriia</taxon>
        <taxon>Fusobacteriales</taxon>
        <taxon>Fusobacteriaceae</taxon>
        <taxon>Fusobacterium</taxon>
    </lineage>
</organism>
<gene>
    <name evidence="2" type="ORF">H9Q81_01220</name>
</gene>
<accession>A0A7G9GXF7</accession>
<feature type="domain" description="AAA" evidence="1">
    <location>
        <begin position="2"/>
        <end position="150"/>
    </location>
</feature>
<dbReference type="InterPro" id="IPR025669">
    <property type="entry name" value="AAA_dom"/>
</dbReference>
<dbReference type="InterPro" id="IPR027417">
    <property type="entry name" value="P-loop_NTPase"/>
</dbReference>
<protein>
    <submittedName>
        <fullName evidence="2">ParA family protein</fullName>
    </submittedName>
</protein>
<sequence>MAIVLIKANKGGVGKSWITLQLAHHFAIKNKKVLILTSDSQNNIPTFCGVDINTRADLEEWILNGNSELVELRNNLFYIPFNSVSIENKLKHKFETFIDTIQTEFDYIFIDATPVLHLDNVFVGVADQIVVPTFLDMVTMDSILTLLETVPVEKVKAIIPNRAGRCSLEQVYYESLKSVVGSLIYLSVPIKQSAFISRLIDKGKTIWESKSMAALELQSTFYPVLEVIKNE</sequence>
<dbReference type="Proteomes" id="UP000515913">
    <property type="component" value="Chromosome"/>
</dbReference>
<dbReference type="PANTHER" id="PTHR13696">
    <property type="entry name" value="P-LOOP CONTAINING NUCLEOSIDE TRIPHOSPHATE HYDROLASE"/>
    <property type="match status" value="1"/>
</dbReference>